<accession>A0A099I7A7</accession>
<evidence type="ECO:0000313" key="14">
    <source>
        <dbReference type="Proteomes" id="UP000503330"/>
    </source>
</evidence>
<dbReference type="Pfam" id="PF02508">
    <property type="entry name" value="Rnf-Nqr"/>
    <property type="match status" value="1"/>
</dbReference>
<evidence type="ECO:0000256" key="8">
    <source>
        <dbReference type="HAMAP-Rule" id="MF_00459"/>
    </source>
</evidence>
<evidence type="ECO:0000256" key="4">
    <source>
        <dbReference type="ARBA" id="ARBA00022967"/>
    </source>
</evidence>
<evidence type="ECO:0000313" key="10">
    <source>
        <dbReference type="EMBL" id="MCR0231216.1"/>
    </source>
</evidence>
<keyword evidence="4 8" id="KW-1278">Translocase</keyword>
<feature type="transmembrane region" description="Helical" evidence="8">
    <location>
        <begin position="174"/>
        <end position="192"/>
    </location>
</feature>
<feature type="transmembrane region" description="Helical" evidence="8">
    <location>
        <begin position="135"/>
        <end position="153"/>
    </location>
</feature>
<keyword evidence="7 8" id="KW-0472">Membrane</keyword>
<dbReference type="InterPro" id="IPR011293">
    <property type="entry name" value="Ion_transpt_RnfA/RsxA"/>
</dbReference>
<dbReference type="Proteomes" id="UP000604383">
    <property type="component" value="Unassembled WGS sequence"/>
</dbReference>
<dbReference type="InterPro" id="IPR050133">
    <property type="entry name" value="NqrDE/RnfAE_oxidrdctase"/>
</dbReference>
<proteinExistence type="inferred from homology"/>
<evidence type="ECO:0000313" key="13">
    <source>
        <dbReference type="Proteomes" id="UP000030008"/>
    </source>
</evidence>
<dbReference type="EMBL" id="CP048838">
    <property type="protein sequence ID" value="QJA03098.1"/>
    <property type="molecule type" value="Genomic_DNA"/>
</dbReference>
<evidence type="ECO:0000256" key="6">
    <source>
        <dbReference type="ARBA" id="ARBA00022989"/>
    </source>
</evidence>
<evidence type="ECO:0000256" key="5">
    <source>
        <dbReference type="ARBA" id="ARBA00022982"/>
    </source>
</evidence>
<reference evidence="9 13" key="1">
    <citation type="submission" date="2014-08" db="EMBL/GenBank/DDBJ databases">
        <title>Clostridium innocuum, an unnegligible vancomycin-resistant pathogen causing extra-intestinal infections.</title>
        <authorList>
            <person name="Feng Y."/>
            <person name="Chiu C.-H."/>
        </authorList>
    </citation>
    <scope>NUCLEOTIDE SEQUENCE [LARGE SCALE GENOMIC DNA]</scope>
    <source>
        <strain evidence="9 13">AN88</strain>
    </source>
</reference>
<dbReference type="GO" id="GO:0005886">
    <property type="term" value="C:plasma membrane"/>
    <property type="evidence" value="ECO:0007669"/>
    <property type="project" value="UniProtKB-SubCell"/>
</dbReference>
<reference evidence="10" key="4">
    <citation type="journal article" date="2022" name="Clin. Infect. Dis.">
        <title>Association between Clostridium innocuum and antibiotic-associated diarrhea in adults and children: A cross-sectional study and comparative genomics analysis.</title>
        <authorList>
            <person name="Cherny K.E."/>
            <person name="Muscat E.B."/>
            <person name="Balaji A."/>
            <person name="Mukherjee J."/>
            <person name="Ozer E.A."/>
            <person name="Angarone M.P."/>
            <person name="Hauser A.R."/>
            <person name="Sichel J.S."/>
            <person name="Amponsah E."/>
            <person name="Kociolek L.K."/>
        </authorList>
    </citation>
    <scope>NUCLEOTIDE SEQUENCE</scope>
    <source>
        <strain evidence="10">NU1-AC-029v</strain>
    </source>
</reference>
<dbReference type="AlphaFoldDB" id="A0A099I7A7"/>
<evidence type="ECO:0000256" key="7">
    <source>
        <dbReference type="ARBA" id="ARBA00023136"/>
    </source>
</evidence>
<reference evidence="12 14" key="3">
    <citation type="submission" date="2020-02" db="EMBL/GenBank/DDBJ databases">
        <authorList>
            <person name="Kociolek L.K."/>
            <person name="Ozer E.A."/>
        </authorList>
    </citation>
    <scope>NUCLEOTIDE SEQUENCE [LARGE SCALE GENOMIC DNA]</scope>
    <source>
        <strain evidence="12 14">ATCC 14501</strain>
    </source>
</reference>
<protein>
    <recommendedName>
        <fullName evidence="8">Ion-translocating oxidoreductase complex subunit A</fullName>
        <ecNumber evidence="8">7.-.-.-</ecNumber>
    </recommendedName>
    <alternativeName>
        <fullName evidence="8">Rnf electron transport complex subunit A</fullName>
    </alternativeName>
</protein>
<dbReference type="InterPro" id="IPR003667">
    <property type="entry name" value="NqrDE/RnfAE"/>
</dbReference>
<evidence type="ECO:0000313" key="12">
    <source>
        <dbReference type="EMBL" id="QJA03098.1"/>
    </source>
</evidence>
<feature type="transmembrane region" description="Helical" evidence="8">
    <location>
        <begin position="6"/>
        <end position="28"/>
    </location>
</feature>
<dbReference type="PANTHER" id="PTHR30335">
    <property type="entry name" value="INTEGRAL MEMBRANE PROTEIN OF SOXR-REDUCING COMPLEX"/>
    <property type="match status" value="1"/>
</dbReference>
<dbReference type="PIRSF" id="PIRSF006102">
    <property type="entry name" value="NQR_DE"/>
    <property type="match status" value="1"/>
</dbReference>
<comment type="similarity">
    <text evidence="8">Belongs to the NqrDE/RnfAE family.</text>
</comment>
<dbReference type="EMBL" id="JQIF01000040">
    <property type="protein sequence ID" value="KGJ53406.1"/>
    <property type="molecule type" value="Genomic_DNA"/>
</dbReference>
<evidence type="ECO:0000313" key="9">
    <source>
        <dbReference type="EMBL" id="KGJ53406.1"/>
    </source>
</evidence>
<comment type="subcellular location">
    <subcellularLocation>
        <location evidence="8">Cell membrane</location>
        <topology evidence="8">Multi-pass membrane protein</topology>
    </subcellularLocation>
    <subcellularLocation>
        <location evidence="1">Endomembrane system</location>
        <topology evidence="1">Multi-pass membrane protein</topology>
    </subcellularLocation>
</comment>
<dbReference type="EMBL" id="WWTN01000022">
    <property type="protein sequence ID" value="MZH56672.1"/>
    <property type="molecule type" value="Genomic_DNA"/>
</dbReference>
<keyword evidence="2 8" id="KW-0813">Transport</keyword>
<keyword evidence="8" id="KW-1003">Cell membrane</keyword>
<dbReference type="NCBIfam" id="TIGR01943">
    <property type="entry name" value="rnfA"/>
    <property type="match status" value="1"/>
</dbReference>
<keyword evidence="3 8" id="KW-0812">Transmembrane</keyword>
<evidence type="ECO:0000256" key="3">
    <source>
        <dbReference type="ARBA" id="ARBA00022692"/>
    </source>
</evidence>
<dbReference type="EMBL" id="JAKTMA010000001">
    <property type="protein sequence ID" value="MCR0231216.1"/>
    <property type="molecule type" value="Genomic_DNA"/>
</dbReference>
<dbReference type="RefSeq" id="WP_002608586.1">
    <property type="nucleotide sequence ID" value="NZ_AP025565.1"/>
</dbReference>
<dbReference type="Proteomes" id="UP001203972">
    <property type="component" value="Unassembled WGS sequence"/>
</dbReference>
<dbReference type="PANTHER" id="PTHR30335:SF0">
    <property type="entry name" value="ION-TRANSLOCATING OXIDOREDUCTASE COMPLEX SUBUNIT A"/>
    <property type="match status" value="1"/>
</dbReference>
<sequence length="193" mass="21064">MNWSNLFVMLITFVFINNVVLNQFLGMCPFMGVSKKSSSAIGMGAAVTFVIVAASLVTYGLYYMVLDPLGLQYMDLITFILVIAALVQLVEMIIKKLSPSLYKALGVYLPLITTNCVVLNVTLNNITSGYNFAEMLTYSIAIPVGFTMVLYIFSTIRERLDACDTPLSWKGNPIALIVAAIMALAFSGLMGLV</sequence>
<keyword evidence="6 8" id="KW-1133">Transmembrane helix</keyword>
<evidence type="ECO:0000256" key="1">
    <source>
        <dbReference type="ARBA" id="ARBA00004127"/>
    </source>
</evidence>
<name>A0A099I7A7_CLOIN</name>
<feature type="transmembrane region" description="Helical" evidence="8">
    <location>
        <begin position="40"/>
        <end position="64"/>
    </location>
</feature>
<organism evidence="9 13">
    <name type="scientific">Clostridium innocuum</name>
    <dbReference type="NCBI Taxonomy" id="1522"/>
    <lineage>
        <taxon>Bacteria</taxon>
        <taxon>Bacillati</taxon>
        <taxon>Bacillota</taxon>
        <taxon>Clostridia</taxon>
        <taxon>Eubacteriales</taxon>
        <taxon>Clostridiaceae</taxon>
        <taxon>Clostridium</taxon>
    </lineage>
</organism>
<dbReference type="Proteomes" id="UP000030008">
    <property type="component" value="Unassembled WGS sequence"/>
</dbReference>
<feature type="transmembrane region" description="Helical" evidence="8">
    <location>
        <begin position="101"/>
        <end position="123"/>
    </location>
</feature>
<dbReference type="EC" id="7.-.-.-" evidence="8"/>
<dbReference type="HAMAP" id="MF_00459">
    <property type="entry name" value="RsxA_RnfA"/>
    <property type="match status" value="1"/>
</dbReference>
<evidence type="ECO:0000256" key="2">
    <source>
        <dbReference type="ARBA" id="ARBA00022448"/>
    </source>
</evidence>
<reference evidence="11" key="2">
    <citation type="journal article" date="2019" name="Nat. Med.">
        <title>A library of human gut bacterial isolates paired with longitudinal multiomics data enables mechanistic microbiome research.</title>
        <authorList>
            <person name="Poyet M."/>
            <person name="Groussin M."/>
            <person name="Gibbons S.M."/>
            <person name="Avila-Pacheco J."/>
            <person name="Jiang X."/>
            <person name="Kearney S.M."/>
            <person name="Perrotta A.R."/>
            <person name="Berdy B."/>
            <person name="Zhao S."/>
            <person name="Lieberman T.D."/>
            <person name="Swanson P.K."/>
            <person name="Smith M."/>
            <person name="Roesemann S."/>
            <person name="Alexander J.E."/>
            <person name="Rich S.A."/>
            <person name="Livny J."/>
            <person name="Vlamakis H."/>
            <person name="Clish C."/>
            <person name="Bullock K."/>
            <person name="Deik A."/>
            <person name="Scott J."/>
            <person name="Pierce K.A."/>
            <person name="Xavier R.J."/>
            <person name="Alm E.J."/>
        </authorList>
    </citation>
    <scope>NUCLEOTIDE SEQUENCE</scope>
    <source>
        <strain evidence="11">BIOML-A12</strain>
    </source>
</reference>
<dbReference type="GeneID" id="61926248"/>
<dbReference type="Proteomes" id="UP000503330">
    <property type="component" value="Chromosome"/>
</dbReference>
<comment type="subunit">
    <text evidence="8">The complex is composed of six subunits: RnfA, RnfB, RnfC, RnfD, RnfE and RnfG.</text>
</comment>
<dbReference type="GO" id="GO:0022900">
    <property type="term" value="P:electron transport chain"/>
    <property type="evidence" value="ECO:0007669"/>
    <property type="project" value="UniProtKB-UniRule"/>
</dbReference>
<comment type="function">
    <text evidence="8">Part of a membrane-bound complex that couples electron transfer with translocation of ions across the membrane.</text>
</comment>
<evidence type="ECO:0000313" key="11">
    <source>
        <dbReference type="EMBL" id="MZH56672.1"/>
    </source>
</evidence>
<gene>
    <name evidence="8" type="primary">rnfA</name>
    <name evidence="9" type="ORF">CIAN88_09565</name>
    <name evidence="12" type="ORF">G4D54_11885</name>
    <name evidence="11" type="ORF">GT664_13155</name>
    <name evidence="10" type="ORF">MKC95_00335</name>
</gene>
<feature type="transmembrane region" description="Helical" evidence="8">
    <location>
        <begin position="76"/>
        <end position="94"/>
    </location>
</feature>
<dbReference type="GO" id="GO:0012505">
    <property type="term" value="C:endomembrane system"/>
    <property type="evidence" value="ECO:0007669"/>
    <property type="project" value="UniProtKB-SubCell"/>
</dbReference>
<keyword evidence="5 8" id="KW-0249">Electron transport</keyword>